<evidence type="ECO:0000313" key="3">
    <source>
        <dbReference type="Proteomes" id="UP000299102"/>
    </source>
</evidence>
<dbReference type="AlphaFoldDB" id="A0A4C1Y8S0"/>
<keyword evidence="3" id="KW-1185">Reference proteome</keyword>
<dbReference type="EMBL" id="BGZK01001090">
    <property type="protein sequence ID" value="GBP70907.1"/>
    <property type="molecule type" value="Genomic_DNA"/>
</dbReference>
<feature type="region of interest" description="Disordered" evidence="1">
    <location>
        <begin position="17"/>
        <end position="41"/>
    </location>
</feature>
<organism evidence="2 3">
    <name type="scientific">Eumeta variegata</name>
    <name type="common">Bagworm moth</name>
    <name type="synonym">Eumeta japonica</name>
    <dbReference type="NCBI Taxonomy" id="151549"/>
    <lineage>
        <taxon>Eukaryota</taxon>
        <taxon>Metazoa</taxon>
        <taxon>Ecdysozoa</taxon>
        <taxon>Arthropoda</taxon>
        <taxon>Hexapoda</taxon>
        <taxon>Insecta</taxon>
        <taxon>Pterygota</taxon>
        <taxon>Neoptera</taxon>
        <taxon>Endopterygota</taxon>
        <taxon>Lepidoptera</taxon>
        <taxon>Glossata</taxon>
        <taxon>Ditrysia</taxon>
        <taxon>Tineoidea</taxon>
        <taxon>Psychidae</taxon>
        <taxon>Oiketicinae</taxon>
        <taxon>Eumeta</taxon>
    </lineage>
</organism>
<accession>A0A4C1Y8S0</accession>
<evidence type="ECO:0000256" key="1">
    <source>
        <dbReference type="SAM" id="MobiDB-lite"/>
    </source>
</evidence>
<evidence type="ECO:0000313" key="2">
    <source>
        <dbReference type="EMBL" id="GBP70907.1"/>
    </source>
</evidence>
<name>A0A4C1Y8S0_EUMVA</name>
<protein>
    <submittedName>
        <fullName evidence="2">Uncharacterized protein</fullName>
    </submittedName>
</protein>
<comment type="caution">
    <text evidence="2">The sequence shown here is derived from an EMBL/GenBank/DDBJ whole genome shotgun (WGS) entry which is preliminary data.</text>
</comment>
<proteinExistence type="predicted"/>
<reference evidence="2 3" key="1">
    <citation type="journal article" date="2019" name="Commun. Biol.">
        <title>The bagworm genome reveals a unique fibroin gene that provides high tensile strength.</title>
        <authorList>
            <person name="Kono N."/>
            <person name="Nakamura H."/>
            <person name="Ohtoshi R."/>
            <person name="Tomita M."/>
            <person name="Numata K."/>
            <person name="Arakawa K."/>
        </authorList>
    </citation>
    <scope>NUCLEOTIDE SEQUENCE [LARGE SCALE GENOMIC DNA]</scope>
</reference>
<dbReference type="Proteomes" id="UP000299102">
    <property type="component" value="Unassembled WGS sequence"/>
</dbReference>
<gene>
    <name evidence="2" type="ORF">EVAR_48872_1</name>
</gene>
<sequence>MKTFPCYVRGMRYASSKTDRHSTNTETRIGAPLPGPPATANARGHNSHGLLAAIRFLCIARGHRFYVAFLSTVLFGTGDSNLKPSTLALSRLGAAKYCCHQSGDDVLNELYII</sequence>